<evidence type="ECO:0000313" key="2">
    <source>
        <dbReference type="Proteomes" id="UP000013084"/>
    </source>
</evidence>
<reference evidence="1 2" key="1">
    <citation type="submission" date="2013-02" db="EMBL/GenBank/DDBJ databases">
        <title>The Genome Sequence of Acinetobacter sp. CIP 70.18.</title>
        <authorList>
            <consortium name="The Broad Institute Genome Sequencing Platform"/>
            <consortium name="The Broad Institute Genome Sequencing Center for Infectious Disease"/>
            <person name="Cerqueira G."/>
            <person name="Feldgarden M."/>
            <person name="Courvalin P."/>
            <person name="Perichon B."/>
            <person name="Grillot-Courvalin C."/>
            <person name="Clermont D."/>
            <person name="Rocha E."/>
            <person name="Yoon E.-J."/>
            <person name="Nemec A."/>
            <person name="Walker B."/>
            <person name="Young S.K."/>
            <person name="Zeng Q."/>
            <person name="Gargeya S."/>
            <person name="Fitzgerald M."/>
            <person name="Haas B."/>
            <person name="Abouelleil A."/>
            <person name="Alvarado L."/>
            <person name="Arachchi H.M."/>
            <person name="Berlin A.M."/>
            <person name="Chapman S.B."/>
            <person name="Dewar J."/>
            <person name="Goldberg J."/>
            <person name="Griggs A."/>
            <person name="Gujja S."/>
            <person name="Hansen M."/>
            <person name="Howarth C."/>
            <person name="Imamovic A."/>
            <person name="Larimer J."/>
            <person name="McCowan C."/>
            <person name="Murphy C."/>
            <person name="Neiman D."/>
            <person name="Pearson M."/>
            <person name="Priest M."/>
            <person name="Roberts A."/>
            <person name="Saif S."/>
            <person name="Shea T."/>
            <person name="Sisk P."/>
            <person name="Sykes S."/>
            <person name="Wortman J."/>
            <person name="Nusbaum C."/>
            <person name="Birren B."/>
        </authorList>
    </citation>
    <scope>NUCLEOTIDE SEQUENCE [LARGE SCALE GENOMIC DNA]</scope>
    <source>
        <strain evidence="1 2">CIP 70.18</strain>
    </source>
</reference>
<organism evidence="1 2">
    <name type="scientific">Acinetobacter higginsii</name>
    <dbReference type="NCBI Taxonomy" id="70347"/>
    <lineage>
        <taxon>Bacteria</taxon>
        <taxon>Pseudomonadati</taxon>
        <taxon>Pseudomonadota</taxon>
        <taxon>Gammaproteobacteria</taxon>
        <taxon>Moraxellales</taxon>
        <taxon>Moraxellaceae</taxon>
        <taxon>Acinetobacter</taxon>
    </lineage>
</organism>
<proteinExistence type="predicted"/>
<dbReference type="Proteomes" id="UP000013084">
    <property type="component" value="Unassembled WGS sequence"/>
</dbReference>
<name>N9S1R8_9GAMM</name>
<accession>N9S1R8</accession>
<dbReference type="HOGENOM" id="CLU_1465252_0_0_6"/>
<dbReference type="PATRIC" id="fig|1217700.3.peg.34"/>
<comment type="caution">
    <text evidence="1">The sequence shown here is derived from an EMBL/GenBank/DDBJ whole genome shotgun (WGS) entry which is preliminary data.</text>
</comment>
<evidence type="ECO:0000313" key="1">
    <source>
        <dbReference type="EMBL" id="ENX64189.1"/>
    </source>
</evidence>
<gene>
    <name evidence="1" type="ORF">F902_00041</name>
</gene>
<protein>
    <submittedName>
        <fullName evidence="1">Uncharacterized protein</fullName>
    </submittedName>
</protein>
<dbReference type="EMBL" id="APRN01000013">
    <property type="protein sequence ID" value="ENX64189.1"/>
    <property type="molecule type" value="Genomic_DNA"/>
</dbReference>
<keyword evidence="2" id="KW-1185">Reference proteome</keyword>
<dbReference type="AlphaFoldDB" id="N9S1R8"/>
<dbReference type="RefSeq" id="WP_005207679.1">
    <property type="nucleotide sequence ID" value="NZ_KB850082.1"/>
</dbReference>
<sequence length="184" mass="21244">MIFGFFKKKGKIGIPTIKANAQHKRDDKNRHKLFLSELKDLLKSSNILKTEYIKKYIGLYEKYEPFVGKRYGLIQKQIDFEESLLNPLNKKEANKLIDLIVSIADSRAYNQVELNRIKLLASKVKIKFPESSICCSEVLKYKRKLGNKSILITEAPIFPLKSCVNCDCKIPSHISFLYQIDINS</sequence>